<feature type="domain" description="Protein kinase" evidence="18">
    <location>
        <begin position="78"/>
        <end position="355"/>
    </location>
</feature>
<keyword evidence="8 20" id="KW-0418">Kinase</keyword>
<evidence type="ECO:0000256" key="12">
    <source>
        <dbReference type="ARBA" id="ARBA00023288"/>
    </source>
</evidence>
<reference evidence="20" key="2">
    <citation type="submission" date="2025-08" db="UniProtKB">
        <authorList>
            <consortium name="RefSeq"/>
        </authorList>
    </citation>
    <scope>IDENTIFICATION</scope>
    <source>
        <tissue evidence="20">Young leaves</tissue>
    </source>
</reference>
<evidence type="ECO:0000313" key="20">
    <source>
        <dbReference type="RefSeq" id="XP_027340951.1"/>
    </source>
</evidence>
<dbReference type="FunFam" id="3.30.200.20:FF:000244">
    <property type="entry name" value="Serine/threonine-protein kinase CDL1-like"/>
    <property type="match status" value="1"/>
</dbReference>
<dbReference type="PROSITE" id="PS50011">
    <property type="entry name" value="PROTEIN_KINASE_DOM"/>
    <property type="match status" value="1"/>
</dbReference>
<dbReference type="PROSITE" id="PS00108">
    <property type="entry name" value="PROTEIN_KINASE_ST"/>
    <property type="match status" value="1"/>
</dbReference>
<keyword evidence="11" id="KW-0564">Palmitate</keyword>
<feature type="compositionally biased region" description="Basic and acidic residues" evidence="17">
    <location>
        <begin position="363"/>
        <end position="374"/>
    </location>
</feature>
<evidence type="ECO:0000256" key="16">
    <source>
        <dbReference type="RuleBase" id="RU000304"/>
    </source>
</evidence>
<dbReference type="Gene3D" id="1.10.510.10">
    <property type="entry name" value="Transferase(Phosphotransferase) domain 1"/>
    <property type="match status" value="1"/>
</dbReference>
<dbReference type="EC" id="2.7.11.1" evidence="3"/>
<gene>
    <name evidence="20" type="primary">LOC113854247</name>
</gene>
<evidence type="ECO:0000256" key="3">
    <source>
        <dbReference type="ARBA" id="ARBA00012513"/>
    </source>
</evidence>
<reference evidence="19" key="1">
    <citation type="journal article" date="2019" name="Toxins">
        <title>Detection of Abrin-Like and Prepropulchellin-Like Toxin Genes and Transcripts Using Whole Genome Sequencing and Full-Length Transcript Sequencing of Abrus precatorius.</title>
        <authorList>
            <person name="Hovde B.T."/>
            <person name="Daligault H.E."/>
            <person name="Hanschen E.R."/>
            <person name="Kunde Y.A."/>
            <person name="Johnson M.B."/>
            <person name="Starkenburg S.R."/>
            <person name="Johnson S.L."/>
        </authorList>
    </citation>
    <scope>NUCLEOTIDE SEQUENCE [LARGE SCALE GENOMIC DNA]</scope>
</reference>
<dbReference type="FunFam" id="1.10.510.10:FF:000032">
    <property type="entry name" value="Serine/threonine-protein kinase PBS1"/>
    <property type="match status" value="1"/>
</dbReference>
<dbReference type="GeneID" id="113854247"/>
<name>A0A8B8KB52_ABRPR</name>
<evidence type="ECO:0000256" key="5">
    <source>
        <dbReference type="ARBA" id="ARBA00022527"/>
    </source>
</evidence>
<keyword evidence="19" id="KW-1185">Reference proteome</keyword>
<evidence type="ECO:0000256" key="2">
    <source>
        <dbReference type="ARBA" id="ARBA00008684"/>
    </source>
</evidence>
<organism evidence="19 20">
    <name type="scientific">Abrus precatorius</name>
    <name type="common">Indian licorice</name>
    <name type="synonym">Glycine abrus</name>
    <dbReference type="NCBI Taxonomy" id="3816"/>
    <lineage>
        <taxon>Eukaryota</taxon>
        <taxon>Viridiplantae</taxon>
        <taxon>Streptophyta</taxon>
        <taxon>Embryophyta</taxon>
        <taxon>Tracheophyta</taxon>
        <taxon>Spermatophyta</taxon>
        <taxon>Magnoliopsida</taxon>
        <taxon>eudicotyledons</taxon>
        <taxon>Gunneridae</taxon>
        <taxon>Pentapetalae</taxon>
        <taxon>rosids</taxon>
        <taxon>fabids</taxon>
        <taxon>Fabales</taxon>
        <taxon>Fabaceae</taxon>
        <taxon>Papilionoideae</taxon>
        <taxon>50 kb inversion clade</taxon>
        <taxon>NPAAA clade</taxon>
        <taxon>indigoferoid/millettioid clade</taxon>
        <taxon>Abreae</taxon>
        <taxon>Abrus</taxon>
    </lineage>
</organism>
<dbReference type="PANTHER" id="PTHR47985">
    <property type="entry name" value="OS07G0668900 PROTEIN"/>
    <property type="match status" value="1"/>
</dbReference>
<dbReference type="GO" id="GO:0005886">
    <property type="term" value="C:plasma membrane"/>
    <property type="evidence" value="ECO:0007669"/>
    <property type="project" value="UniProtKB-SubCell"/>
</dbReference>
<dbReference type="InterPro" id="IPR011009">
    <property type="entry name" value="Kinase-like_dom_sf"/>
</dbReference>
<evidence type="ECO:0000256" key="4">
    <source>
        <dbReference type="ARBA" id="ARBA00022475"/>
    </source>
</evidence>
<feature type="compositionally biased region" description="Basic and acidic residues" evidence="17">
    <location>
        <begin position="394"/>
        <end position="411"/>
    </location>
</feature>
<comment type="catalytic activity">
    <reaction evidence="13">
        <text>L-threonyl-[protein] + ATP = O-phospho-L-threonyl-[protein] + ADP + H(+)</text>
        <dbReference type="Rhea" id="RHEA:46608"/>
        <dbReference type="Rhea" id="RHEA-COMP:11060"/>
        <dbReference type="Rhea" id="RHEA-COMP:11605"/>
        <dbReference type="ChEBI" id="CHEBI:15378"/>
        <dbReference type="ChEBI" id="CHEBI:30013"/>
        <dbReference type="ChEBI" id="CHEBI:30616"/>
        <dbReference type="ChEBI" id="CHEBI:61977"/>
        <dbReference type="ChEBI" id="CHEBI:456216"/>
        <dbReference type="EC" id="2.7.11.1"/>
    </reaction>
</comment>
<feature type="binding site" evidence="15">
    <location>
        <position position="107"/>
    </location>
    <ligand>
        <name>ATP</name>
        <dbReference type="ChEBI" id="CHEBI:30616"/>
    </ligand>
</feature>
<keyword evidence="6" id="KW-0808">Transferase</keyword>
<evidence type="ECO:0000256" key="7">
    <source>
        <dbReference type="ARBA" id="ARBA00022741"/>
    </source>
</evidence>
<evidence type="ECO:0000256" key="17">
    <source>
        <dbReference type="SAM" id="MobiDB-lite"/>
    </source>
</evidence>
<evidence type="ECO:0000256" key="8">
    <source>
        <dbReference type="ARBA" id="ARBA00022777"/>
    </source>
</evidence>
<dbReference type="SUPFAM" id="SSF56112">
    <property type="entry name" value="Protein kinase-like (PK-like)"/>
    <property type="match status" value="1"/>
</dbReference>
<sequence>MSCFSCCTSQERINKKSLKKSVKECHEAKALASFGNISLKTDSGKKKFIAEEITKLGKGNITSKNFSYRELCAATQNFHPANMIGEGGFGRVYKGHLKDTNQVVAVKQLDRNGFQGNREFLVEVLILSLLHHPNLVNLVGYCAEGDQRILVYEYMVNGSLEDHLLELTPERKPLDWHTRMKIAVGAAKGLEYLHEVADPPVIYRDFKASNILLDENFNPKLSDFGLAKLGPTGDKTHVSTRVMGTYGYCAPEYASTGQLTTRSDVYSFGVVFLEMITGRRVIDNSRVSEEQNLVIWAQPLLKDRRKFTQMADPLLEEKYPIKSLYQALAVAAMCLQEEAETRPLISDVVTAIEFLARKKVEVDEDELHSIKETSPENGDSSENSESDVDEEEKENTKKKEEKNGDDINNKE</sequence>
<comment type="similarity">
    <text evidence="2">Belongs to the protein kinase superfamily. Ser/Thr protein kinase family.</text>
</comment>
<comment type="subcellular location">
    <subcellularLocation>
        <location evidence="1">Cell membrane</location>
        <topology evidence="1">Lipid-anchor</topology>
    </subcellularLocation>
</comment>
<keyword evidence="4" id="KW-1003">Cell membrane</keyword>
<dbReference type="OrthoDB" id="4062651at2759"/>
<keyword evidence="12" id="KW-0449">Lipoprotein</keyword>
<keyword evidence="10" id="KW-0472">Membrane</keyword>
<accession>A0A8B8KB52</accession>
<evidence type="ECO:0000256" key="13">
    <source>
        <dbReference type="ARBA" id="ARBA00047899"/>
    </source>
</evidence>
<dbReference type="CDD" id="cd14066">
    <property type="entry name" value="STKc_IRAK"/>
    <property type="match status" value="1"/>
</dbReference>
<dbReference type="InterPro" id="IPR017441">
    <property type="entry name" value="Protein_kinase_ATP_BS"/>
</dbReference>
<proteinExistence type="inferred from homology"/>
<keyword evidence="5 16" id="KW-0723">Serine/threonine-protein kinase</keyword>
<dbReference type="KEGG" id="aprc:113854247"/>
<evidence type="ECO:0000256" key="15">
    <source>
        <dbReference type="PROSITE-ProRule" id="PRU10141"/>
    </source>
</evidence>
<dbReference type="AlphaFoldDB" id="A0A8B8KB52"/>
<comment type="catalytic activity">
    <reaction evidence="14">
        <text>L-seryl-[protein] + ATP = O-phospho-L-seryl-[protein] + ADP + H(+)</text>
        <dbReference type="Rhea" id="RHEA:17989"/>
        <dbReference type="Rhea" id="RHEA-COMP:9863"/>
        <dbReference type="Rhea" id="RHEA-COMP:11604"/>
        <dbReference type="ChEBI" id="CHEBI:15378"/>
        <dbReference type="ChEBI" id="CHEBI:29999"/>
        <dbReference type="ChEBI" id="CHEBI:30616"/>
        <dbReference type="ChEBI" id="CHEBI:83421"/>
        <dbReference type="ChEBI" id="CHEBI:456216"/>
        <dbReference type="EC" id="2.7.11.1"/>
    </reaction>
</comment>
<evidence type="ECO:0000256" key="6">
    <source>
        <dbReference type="ARBA" id="ARBA00022679"/>
    </source>
</evidence>
<evidence type="ECO:0000259" key="18">
    <source>
        <dbReference type="PROSITE" id="PS50011"/>
    </source>
</evidence>
<dbReference type="Proteomes" id="UP000694853">
    <property type="component" value="Unplaced"/>
</dbReference>
<dbReference type="Gene3D" id="3.30.200.20">
    <property type="entry name" value="Phosphorylase Kinase, domain 1"/>
    <property type="match status" value="1"/>
</dbReference>
<feature type="compositionally biased region" description="Acidic residues" evidence="17">
    <location>
        <begin position="382"/>
        <end position="393"/>
    </location>
</feature>
<dbReference type="GO" id="GO:0004674">
    <property type="term" value="F:protein serine/threonine kinase activity"/>
    <property type="evidence" value="ECO:0007669"/>
    <property type="project" value="UniProtKB-KW"/>
</dbReference>
<evidence type="ECO:0000256" key="11">
    <source>
        <dbReference type="ARBA" id="ARBA00023139"/>
    </source>
</evidence>
<dbReference type="Pfam" id="PF00069">
    <property type="entry name" value="Pkinase"/>
    <property type="match status" value="1"/>
</dbReference>
<feature type="region of interest" description="Disordered" evidence="17">
    <location>
        <begin position="363"/>
        <end position="411"/>
    </location>
</feature>
<evidence type="ECO:0000256" key="14">
    <source>
        <dbReference type="ARBA" id="ARBA00048679"/>
    </source>
</evidence>
<evidence type="ECO:0000313" key="19">
    <source>
        <dbReference type="Proteomes" id="UP000694853"/>
    </source>
</evidence>
<dbReference type="InterPro" id="IPR008271">
    <property type="entry name" value="Ser/Thr_kinase_AS"/>
</dbReference>
<dbReference type="PANTHER" id="PTHR47985:SF39">
    <property type="entry name" value="SERINE_THREONINE-PROTEIN KINASE PBL23-RELATED"/>
    <property type="match status" value="1"/>
</dbReference>
<keyword evidence="7 15" id="KW-0547">Nucleotide-binding</keyword>
<keyword evidence="9 15" id="KW-0067">ATP-binding</keyword>
<evidence type="ECO:0000256" key="1">
    <source>
        <dbReference type="ARBA" id="ARBA00004193"/>
    </source>
</evidence>
<dbReference type="PROSITE" id="PS00107">
    <property type="entry name" value="PROTEIN_KINASE_ATP"/>
    <property type="match status" value="1"/>
</dbReference>
<evidence type="ECO:0000256" key="9">
    <source>
        <dbReference type="ARBA" id="ARBA00022840"/>
    </source>
</evidence>
<dbReference type="InterPro" id="IPR000719">
    <property type="entry name" value="Prot_kinase_dom"/>
</dbReference>
<evidence type="ECO:0000256" key="10">
    <source>
        <dbReference type="ARBA" id="ARBA00023136"/>
    </source>
</evidence>
<dbReference type="RefSeq" id="XP_027340951.1">
    <property type="nucleotide sequence ID" value="XM_027485150.1"/>
</dbReference>
<dbReference type="GO" id="GO:0005524">
    <property type="term" value="F:ATP binding"/>
    <property type="evidence" value="ECO:0007669"/>
    <property type="project" value="UniProtKB-UniRule"/>
</dbReference>
<protein>
    <recommendedName>
        <fullName evidence="3">non-specific serine/threonine protein kinase</fullName>
        <ecNumber evidence="3">2.7.11.1</ecNumber>
    </recommendedName>
</protein>